<protein>
    <submittedName>
        <fullName evidence="1">Uncharacterized protein</fullName>
    </submittedName>
</protein>
<accession>A0ACC1TAK7</accession>
<comment type="caution">
    <text evidence="1">The sequence shown here is derived from an EMBL/GenBank/DDBJ whole genome shotgun (WGS) entry which is preliminary data.</text>
</comment>
<evidence type="ECO:0000313" key="2">
    <source>
        <dbReference type="Proteomes" id="UP001148662"/>
    </source>
</evidence>
<organism evidence="1 2">
    <name type="scientific">Phlebia brevispora</name>
    <dbReference type="NCBI Taxonomy" id="194682"/>
    <lineage>
        <taxon>Eukaryota</taxon>
        <taxon>Fungi</taxon>
        <taxon>Dikarya</taxon>
        <taxon>Basidiomycota</taxon>
        <taxon>Agaricomycotina</taxon>
        <taxon>Agaricomycetes</taxon>
        <taxon>Polyporales</taxon>
        <taxon>Meruliaceae</taxon>
        <taxon>Phlebia</taxon>
    </lineage>
</organism>
<evidence type="ECO:0000313" key="1">
    <source>
        <dbReference type="EMBL" id="KAJ3557163.1"/>
    </source>
</evidence>
<sequence>MARKPKMKKGLRIDYQRNRCYYTYAQATYDSYTQKGFLENAYKYFPGDTEQRSETITVDDKGRQSSFCVFSSESFCTYFDSDGQLCVNGWALVLQISNRNRNSYVHMKPFDAELVTPMVNLMPVFSPDPPIRLPLPILESAMDAEEYDELNASESDDTTPTDVSDHGTESSNALSEMVAELDYNEAVVNSALNTLDVDEEEGVKCYTIYRNSAVAEEPKSNVATSGSSEPRIEEPADYFSIPIVPWDGPRNQWEKQLEDIFYANYSQGQHNTPPAPSQVPLEQPSNMPSKARSTKPQKKARASTSTSKTLPAAIAKPTRKSSKAKIVQKAEDSEEEDDEELEQQLEEEESSIGVHAEEEEEEEDRDGEEEADSDEDEEDEDDADVDEEGMERLMKLLGEDGLDDVARSELEALVADEEISDEDDDEDEAEEGDGNEEGAEGDHEIAEKNLVVEVEEDQEEDQEVLLEDADSVDDDAVPKQKIEIDNKVGDIALERIRDTIKLDPSLPWTETLTVTYPETITVDVDDDLNRELAFYKQALHGAQTAKSLAAKHNFPFTRPSDYFAEMVKSDSHMERIRQRLLDESASIKRSEEKRKEREGKKFGKQVQLEKQKERERSKKDMEERLKGLKRKRKGALDGAQDDDGFDVAVEDAIADRPSKKARKDAAGGKKHLPRDARDKKYGFGGAGRRSKQNTKSSTDDFDSHKAGRPSKGGKGGKRTPAKRPGKSRRVAARSRS</sequence>
<dbReference type="Proteomes" id="UP001148662">
    <property type="component" value="Unassembled WGS sequence"/>
</dbReference>
<reference evidence="1" key="1">
    <citation type="submission" date="2022-07" db="EMBL/GenBank/DDBJ databases">
        <title>Genome Sequence of Phlebia brevispora.</title>
        <authorList>
            <person name="Buettner E."/>
        </authorList>
    </citation>
    <scope>NUCLEOTIDE SEQUENCE</scope>
    <source>
        <strain evidence="1">MPL23</strain>
    </source>
</reference>
<keyword evidence="2" id="KW-1185">Reference proteome</keyword>
<dbReference type="EMBL" id="JANHOG010000180">
    <property type="protein sequence ID" value="KAJ3557163.1"/>
    <property type="molecule type" value="Genomic_DNA"/>
</dbReference>
<name>A0ACC1TAK7_9APHY</name>
<proteinExistence type="predicted"/>
<gene>
    <name evidence="1" type="ORF">NM688_g1622</name>
</gene>